<dbReference type="RefSeq" id="WP_209846954.1">
    <property type="nucleotide sequence ID" value="NZ_JAGGJV010000001.1"/>
</dbReference>
<evidence type="ECO:0008006" key="4">
    <source>
        <dbReference type="Google" id="ProtNLM"/>
    </source>
</evidence>
<accession>A0ABS4EG38</accession>
<organism evidence="2 3">
    <name type="scientific">Rhizobium herbae</name>
    <dbReference type="NCBI Taxonomy" id="508661"/>
    <lineage>
        <taxon>Bacteria</taxon>
        <taxon>Pseudomonadati</taxon>
        <taxon>Pseudomonadota</taxon>
        <taxon>Alphaproteobacteria</taxon>
        <taxon>Hyphomicrobiales</taxon>
        <taxon>Rhizobiaceae</taxon>
        <taxon>Rhizobium/Agrobacterium group</taxon>
        <taxon>Rhizobium</taxon>
    </lineage>
</organism>
<dbReference type="InterPro" id="IPR018691">
    <property type="entry name" value="DUF2188"/>
</dbReference>
<feature type="region of interest" description="Disordered" evidence="1">
    <location>
        <begin position="43"/>
        <end position="80"/>
    </location>
</feature>
<dbReference type="Pfam" id="PF09954">
    <property type="entry name" value="DUF2188"/>
    <property type="match status" value="1"/>
</dbReference>
<name>A0ABS4EG38_9HYPH</name>
<sequence length="80" mass="8748">MTKVVYAIVQHDGGWAYKLADVFSEAFPNREMAVAAAKAAAAEQQVGGDDEEISFQDQSGHWHFEHADGGDRPEAIVEDK</sequence>
<gene>
    <name evidence="2" type="ORF">J2Z75_000389</name>
</gene>
<feature type="compositionally biased region" description="Basic and acidic residues" evidence="1">
    <location>
        <begin position="60"/>
        <end position="80"/>
    </location>
</feature>
<dbReference type="Proteomes" id="UP000823786">
    <property type="component" value="Unassembled WGS sequence"/>
</dbReference>
<keyword evidence="3" id="KW-1185">Reference proteome</keyword>
<comment type="caution">
    <text evidence="2">The sequence shown here is derived from an EMBL/GenBank/DDBJ whole genome shotgun (WGS) entry which is preliminary data.</text>
</comment>
<evidence type="ECO:0000313" key="2">
    <source>
        <dbReference type="EMBL" id="MBP1856909.1"/>
    </source>
</evidence>
<evidence type="ECO:0000313" key="3">
    <source>
        <dbReference type="Proteomes" id="UP000823786"/>
    </source>
</evidence>
<dbReference type="EMBL" id="JAGGJV010000001">
    <property type="protein sequence ID" value="MBP1856909.1"/>
    <property type="molecule type" value="Genomic_DNA"/>
</dbReference>
<reference evidence="2 3" key="1">
    <citation type="submission" date="2021-03" db="EMBL/GenBank/DDBJ databases">
        <title>Genomic Encyclopedia of Type Strains, Phase IV (KMG-IV): sequencing the most valuable type-strain genomes for metagenomic binning, comparative biology and taxonomic classification.</title>
        <authorList>
            <person name="Goeker M."/>
        </authorList>
    </citation>
    <scope>NUCLEOTIDE SEQUENCE [LARGE SCALE GENOMIC DNA]</scope>
    <source>
        <strain evidence="2 3">DSM 26427</strain>
    </source>
</reference>
<protein>
    <recommendedName>
        <fullName evidence="4">DUF2188 domain-containing protein</fullName>
    </recommendedName>
</protein>
<proteinExistence type="predicted"/>
<evidence type="ECO:0000256" key="1">
    <source>
        <dbReference type="SAM" id="MobiDB-lite"/>
    </source>
</evidence>